<name>A0A7S1JF15_9EUGL</name>
<dbReference type="CDD" id="cd14686">
    <property type="entry name" value="bZIP"/>
    <property type="match status" value="1"/>
</dbReference>
<evidence type="ECO:0000256" key="2">
    <source>
        <dbReference type="ARBA" id="ARBA00022679"/>
    </source>
</evidence>
<evidence type="ECO:0000256" key="3">
    <source>
        <dbReference type="ARBA" id="ARBA00022691"/>
    </source>
</evidence>
<protein>
    <recommendedName>
        <fullName evidence="5">SET domain-containing protein</fullName>
    </recommendedName>
</protein>
<dbReference type="InterPro" id="IPR001214">
    <property type="entry name" value="SET_dom"/>
</dbReference>
<keyword evidence="2" id="KW-0808">Transferase</keyword>
<dbReference type="Pfam" id="PF00856">
    <property type="entry name" value="SET"/>
    <property type="match status" value="1"/>
</dbReference>
<gene>
    <name evidence="6" type="ORF">EGYM00392_LOCUS52454</name>
</gene>
<dbReference type="PANTHER" id="PTHR46402:SF2">
    <property type="entry name" value="HISTONE-LYSINE N-TRIMETHYLTRANSFERASE SMYD5"/>
    <property type="match status" value="1"/>
</dbReference>
<evidence type="ECO:0000259" key="5">
    <source>
        <dbReference type="PROSITE" id="PS50280"/>
    </source>
</evidence>
<dbReference type="PANTHER" id="PTHR46402">
    <property type="entry name" value="SET AND MYND DOMAIN-CONTAINING PROTEIN 5"/>
    <property type="match status" value="1"/>
</dbReference>
<organism evidence="6">
    <name type="scientific">Eutreptiella gymnastica</name>
    <dbReference type="NCBI Taxonomy" id="73025"/>
    <lineage>
        <taxon>Eukaryota</taxon>
        <taxon>Discoba</taxon>
        <taxon>Euglenozoa</taxon>
        <taxon>Euglenida</taxon>
        <taxon>Spirocuta</taxon>
        <taxon>Euglenophyceae</taxon>
        <taxon>Eutreptiales</taxon>
        <taxon>Eutreptiaceae</taxon>
        <taxon>Eutreptiella</taxon>
    </lineage>
</organism>
<dbReference type="GO" id="GO:0042799">
    <property type="term" value="F:histone H4K20 methyltransferase activity"/>
    <property type="evidence" value="ECO:0007669"/>
    <property type="project" value="TreeGrafter"/>
</dbReference>
<evidence type="ECO:0000256" key="1">
    <source>
        <dbReference type="ARBA" id="ARBA00022603"/>
    </source>
</evidence>
<feature type="coiled-coil region" evidence="4">
    <location>
        <begin position="451"/>
        <end position="497"/>
    </location>
</feature>
<sequence length="498" mass="55128">MGIMSDGDGSHPRGGPSDAVRIQRIDDTIGSGVFATKALRAGDCLWEELPVACIPSGADCCTFCLRSLVPWGTLALPPSLQSVGAQYWPQQAAKCNCISCGDAYCSEDCRRQAQDQYHAIECGARPAFRALADWCRELSTTLGSCIHLTVRLLCRLLTQGPEAPTLLQHLGRLQPGEPYKDELYVEALATHLMHLRAALVLALRAQGRELTPTELDWLSVEGFESLLRKVRNCCMTVTPHSSYSLLLQRVLDSKNPIPERTAVVQAMANDSHLAAFLAGMSELQPKGTALYRWLPFLNHSCAPNASAATGDSNRMQIIVRQPISAQQEVFISYTDQQGAPDVVSRRAILRLSWGFNCSCTKCQQELSNTGASTAPSDSVDAEVTHQPIPLYRIPLSHPESIADVTHKPIPIRRMPTVQQPRTGSDCHSGPDLKFELGQPQPKRVGAHWAHRDKERARLRELELQRGRLEVQSLQSEVQQMQEEIRQMQQLLAECKQED</sequence>
<dbReference type="EMBL" id="HBGA01143433">
    <property type="protein sequence ID" value="CAD9041279.1"/>
    <property type="molecule type" value="Transcribed_RNA"/>
</dbReference>
<keyword evidence="4" id="KW-0175">Coiled coil</keyword>
<dbReference type="AlphaFoldDB" id="A0A7S1JF15"/>
<dbReference type="PROSITE" id="PS50280">
    <property type="entry name" value="SET"/>
    <property type="match status" value="1"/>
</dbReference>
<dbReference type="GO" id="GO:0045814">
    <property type="term" value="P:negative regulation of gene expression, epigenetic"/>
    <property type="evidence" value="ECO:0007669"/>
    <property type="project" value="TreeGrafter"/>
</dbReference>
<keyword evidence="1" id="KW-0489">Methyltransferase</keyword>
<proteinExistence type="predicted"/>
<dbReference type="CDD" id="cd20071">
    <property type="entry name" value="SET_SMYD"/>
    <property type="match status" value="1"/>
</dbReference>
<dbReference type="GO" id="GO:0032259">
    <property type="term" value="P:methylation"/>
    <property type="evidence" value="ECO:0007669"/>
    <property type="project" value="UniProtKB-KW"/>
</dbReference>
<dbReference type="SUPFAM" id="SSF82199">
    <property type="entry name" value="SET domain"/>
    <property type="match status" value="1"/>
</dbReference>
<evidence type="ECO:0000256" key="4">
    <source>
        <dbReference type="SAM" id="Coils"/>
    </source>
</evidence>
<dbReference type="InterPro" id="IPR046341">
    <property type="entry name" value="SET_dom_sf"/>
</dbReference>
<dbReference type="Gene3D" id="2.170.270.10">
    <property type="entry name" value="SET domain"/>
    <property type="match status" value="1"/>
</dbReference>
<reference evidence="6" key="1">
    <citation type="submission" date="2021-01" db="EMBL/GenBank/DDBJ databases">
        <authorList>
            <person name="Corre E."/>
            <person name="Pelletier E."/>
            <person name="Niang G."/>
            <person name="Scheremetjew M."/>
            <person name="Finn R."/>
            <person name="Kale V."/>
            <person name="Holt S."/>
            <person name="Cochrane G."/>
            <person name="Meng A."/>
            <person name="Brown T."/>
            <person name="Cohen L."/>
        </authorList>
    </citation>
    <scope>NUCLEOTIDE SEQUENCE</scope>
    <source>
        <strain evidence="6">NIES-381</strain>
    </source>
</reference>
<evidence type="ECO:0000313" key="6">
    <source>
        <dbReference type="EMBL" id="CAD9041279.1"/>
    </source>
</evidence>
<accession>A0A7S1JF15</accession>
<keyword evidence="3" id="KW-0949">S-adenosyl-L-methionine</keyword>
<feature type="domain" description="SET" evidence="5">
    <location>
        <begin position="18"/>
        <end position="334"/>
    </location>
</feature>